<keyword evidence="4" id="KW-0804">Transcription</keyword>
<feature type="compositionally biased region" description="Basic and acidic residues" evidence="6">
    <location>
        <begin position="94"/>
        <end position="106"/>
    </location>
</feature>
<name>A0A2P6RUH8_ROSCH</name>
<dbReference type="SMART" id="SM00432">
    <property type="entry name" value="MADS"/>
    <property type="match status" value="1"/>
</dbReference>
<evidence type="ECO:0000313" key="8">
    <source>
        <dbReference type="EMBL" id="PRQ50090.1"/>
    </source>
</evidence>
<dbReference type="FunFam" id="3.40.1810.10:FF:000006">
    <property type="entry name" value="Agamous-like MADS-box protein AGL62"/>
    <property type="match status" value="1"/>
</dbReference>
<dbReference type="PANTHER" id="PTHR11945:SF776">
    <property type="entry name" value="AGAMOUS-LIKE 50-RELATED"/>
    <property type="match status" value="1"/>
</dbReference>
<dbReference type="Pfam" id="PF00319">
    <property type="entry name" value="SRF-TF"/>
    <property type="match status" value="1"/>
</dbReference>
<dbReference type="GO" id="GO:0005634">
    <property type="term" value="C:nucleus"/>
    <property type="evidence" value="ECO:0007669"/>
    <property type="project" value="UniProtKB-SubCell"/>
</dbReference>
<gene>
    <name evidence="8" type="ORF">RchiOBHm_Chr2g0129251</name>
</gene>
<evidence type="ECO:0000256" key="4">
    <source>
        <dbReference type="ARBA" id="ARBA00023163"/>
    </source>
</evidence>
<keyword evidence="9" id="KW-1185">Reference proteome</keyword>
<evidence type="ECO:0000313" key="9">
    <source>
        <dbReference type="Proteomes" id="UP000238479"/>
    </source>
</evidence>
<keyword evidence="2" id="KW-0805">Transcription regulation</keyword>
<dbReference type="OrthoDB" id="1896642at2759"/>
<dbReference type="Gramene" id="PRQ50090">
    <property type="protein sequence ID" value="PRQ50090"/>
    <property type="gene ID" value="RchiOBHm_Chr2g0129251"/>
</dbReference>
<dbReference type="Gene3D" id="3.40.1810.10">
    <property type="entry name" value="Transcription factor, MADS-box"/>
    <property type="match status" value="1"/>
</dbReference>
<keyword evidence="3" id="KW-0238">DNA-binding</keyword>
<dbReference type="GO" id="GO:0000978">
    <property type="term" value="F:RNA polymerase II cis-regulatory region sequence-specific DNA binding"/>
    <property type="evidence" value="ECO:0007669"/>
    <property type="project" value="TreeGrafter"/>
</dbReference>
<dbReference type="InterPro" id="IPR002100">
    <property type="entry name" value="TF_MADSbox"/>
</dbReference>
<comment type="subcellular location">
    <subcellularLocation>
        <location evidence="1">Nucleus</location>
    </subcellularLocation>
</comment>
<sequence length="214" mass="24514">MGRRKIEIEKISNKNYLMATFSKRRKGLFHKASEFCRLSGAEIAIVVFSPGDRVYRFGHPSADSIIDRYDDPRTKNNNNKGTREFPYTLDDEGNEAHDDDLAGSKLGKEAADGKDELGKARFWWDNLPIEDMGLKQLEQYKSCLEVIRNELAYELHETKRRESHTKDFLSLIGFSTSTSTSDPVRERNCDIVEEHQAQLSWSSMTSAINPNFTI</sequence>
<dbReference type="AlphaFoldDB" id="A0A2P6RUH8"/>
<evidence type="ECO:0000256" key="2">
    <source>
        <dbReference type="ARBA" id="ARBA00023015"/>
    </source>
</evidence>
<protein>
    <submittedName>
        <fullName evidence="8">Putative transcription factor MADS-type1 family</fullName>
    </submittedName>
</protein>
<dbReference type="PROSITE" id="PS50066">
    <property type="entry name" value="MADS_BOX_2"/>
    <property type="match status" value="1"/>
</dbReference>
<comment type="caution">
    <text evidence="8">The sequence shown here is derived from an EMBL/GenBank/DDBJ whole genome shotgun (WGS) entry which is preliminary data.</text>
</comment>
<dbReference type="STRING" id="74649.A0A2P6RUH8"/>
<organism evidence="8 9">
    <name type="scientific">Rosa chinensis</name>
    <name type="common">China rose</name>
    <dbReference type="NCBI Taxonomy" id="74649"/>
    <lineage>
        <taxon>Eukaryota</taxon>
        <taxon>Viridiplantae</taxon>
        <taxon>Streptophyta</taxon>
        <taxon>Embryophyta</taxon>
        <taxon>Tracheophyta</taxon>
        <taxon>Spermatophyta</taxon>
        <taxon>Magnoliopsida</taxon>
        <taxon>eudicotyledons</taxon>
        <taxon>Gunneridae</taxon>
        <taxon>Pentapetalae</taxon>
        <taxon>rosids</taxon>
        <taxon>fabids</taxon>
        <taxon>Rosales</taxon>
        <taxon>Rosaceae</taxon>
        <taxon>Rosoideae</taxon>
        <taxon>Rosoideae incertae sedis</taxon>
        <taxon>Rosa</taxon>
    </lineage>
</organism>
<dbReference type="PRINTS" id="PR00404">
    <property type="entry name" value="MADSDOMAIN"/>
</dbReference>
<proteinExistence type="predicted"/>
<evidence type="ECO:0000256" key="5">
    <source>
        <dbReference type="ARBA" id="ARBA00023242"/>
    </source>
</evidence>
<dbReference type="InterPro" id="IPR036879">
    <property type="entry name" value="TF_MADSbox_sf"/>
</dbReference>
<keyword evidence="5" id="KW-0539">Nucleus</keyword>
<dbReference type="SUPFAM" id="SSF55455">
    <property type="entry name" value="SRF-like"/>
    <property type="match status" value="1"/>
</dbReference>
<reference evidence="8 9" key="1">
    <citation type="journal article" date="2018" name="Nat. Genet.">
        <title>The Rosa genome provides new insights in the design of modern roses.</title>
        <authorList>
            <person name="Bendahmane M."/>
        </authorList>
    </citation>
    <scope>NUCLEOTIDE SEQUENCE [LARGE SCALE GENOMIC DNA]</scope>
    <source>
        <strain evidence="9">cv. Old Blush</strain>
    </source>
</reference>
<dbReference type="GO" id="GO:0000981">
    <property type="term" value="F:DNA-binding transcription factor activity, RNA polymerase II-specific"/>
    <property type="evidence" value="ECO:0007669"/>
    <property type="project" value="TreeGrafter"/>
</dbReference>
<dbReference type="PANTHER" id="PTHR11945">
    <property type="entry name" value="MADS BOX PROTEIN"/>
    <property type="match status" value="1"/>
</dbReference>
<evidence type="ECO:0000256" key="1">
    <source>
        <dbReference type="ARBA" id="ARBA00004123"/>
    </source>
</evidence>
<feature type="domain" description="MADS-box" evidence="7">
    <location>
        <begin position="1"/>
        <end position="61"/>
    </location>
</feature>
<dbReference type="Proteomes" id="UP000238479">
    <property type="component" value="Chromosome 2"/>
</dbReference>
<accession>A0A2P6RUH8</accession>
<dbReference type="EMBL" id="PDCK01000040">
    <property type="protein sequence ID" value="PRQ50090.1"/>
    <property type="molecule type" value="Genomic_DNA"/>
</dbReference>
<feature type="region of interest" description="Disordered" evidence="6">
    <location>
        <begin position="66"/>
        <end position="106"/>
    </location>
</feature>
<dbReference type="GO" id="GO:0046983">
    <property type="term" value="F:protein dimerization activity"/>
    <property type="evidence" value="ECO:0007669"/>
    <property type="project" value="InterPro"/>
</dbReference>
<evidence type="ECO:0000256" key="3">
    <source>
        <dbReference type="ARBA" id="ARBA00023125"/>
    </source>
</evidence>
<evidence type="ECO:0000259" key="7">
    <source>
        <dbReference type="PROSITE" id="PS50066"/>
    </source>
</evidence>
<evidence type="ECO:0000256" key="6">
    <source>
        <dbReference type="SAM" id="MobiDB-lite"/>
    </source>
</evidence>